<organism evidence="3 4">
    <name type="scientific">Phytophthora fragariae</name>
    <dbReference type="NCBI Taxonomy" id="53985"/>
    <lineage>
        <taxon>Eukaryota</taxon>
        <taxon>Sar</taxon>
        <taxon>Stramenopiles</taxon>
        <taxon>Oomycota</taxon>
        <taxon>Peronosporomycetes</taxon>
        <taxon>Peronosporales</taxon>
        <taxon>Peronosporaceae</taxon>
        <taxon>Phytophthora</taxon>
    </lineage>
</organism>
<feature type="region of interest" description="Disordered" evidence="2">
    <location>
        <begin position="99"/>
        <end position="121"/>
    </location>
</feature>
<dbReference type="AlphaFoldDB" id="A0A6G0P8X2"/>
<name>A0A6G0P8X2_9STRA</name>
<evidence type="ECO:0008006" key="5">
    <source>
        <dbReference type="Google" id="ProtNLM"/>
    </source>
</evidence>
<evidence type="ECO:0000256" key="2">
    <source>
        <dbReference type="SAM" id="MobiDB-lite"/>
    </source>
</evidence>
<evidence type="ECO:0000313" key="4">
    <source>
        <dbReference type="Proteomes" id="UP000476176"/>
    </source>
</evidence>
<dbReference type="Pfam" id="PF00415">
    <property type="entry name" value="RCC1"/>
    <property type="match status" value="1"/>
</dbReference>
<evidence type="ECO:0000256" key="1">
    <source>
        <dbReference type="PROSITE-ProRule" id="PRU00235"/>
    </source>
</evidence>
<comment type="caution">
    <text evidence="3">The sequence shown here is derived from an EMBL/GenBank/DDBJ whole genome shotgun (WGS) entry which is preliminary data.</text>
</comment>
<protein>
    <recommendedName>
        <fullName evidence="5">HECT domain-containing protein</fullName>
    </recommendedName>
</protein>
<proteinExistence type="predicted"/>
<dbReference type="Proteomes" id="UP000476176">
    <property type="component" value="Unassembled WGS sequence"/>
</dbReference>
<evidence type="ECO:0000313" key="3">
    <source>
        <dbReference type="EMBL" id="KAE9239801.1"/>
    </source>
</evidence>
<dbReference type="Gene3D" id="2.130.10.30">
    <property type="entry name" value="Regulator of chromosome condensation 1/beta-lactamase-inhibitor protein II"/>
    <property type="match status" value="1"/>
</dbReference>
<dbReference type="InterPro" id="IPR000408">
    <property type="entry name" value="Reg_chr_condens"/>
</dbReference>
<dbReference type="SUPFAM" id="SSF50985">
    <property type="entry name" value="RCC1/BLIP-II"/>
    <property type="match status" value="1"/>
</dbReference>
<accession>A0A6G0P8X2</accession>
<dbReference type="InterPro" id="IPR009091">
    <property type="entry name" value="RCC1/BLIP-II"/>
</dbReference>
<dbReference type="EMBL" id="QXGC01000346">
    <property type="protein sequence ID" value="KAE9239801.1"/>
    <property type="molecule type" value="Genomic_DNA"/>
</dbReference>
<gene>
    <name evidence="3" type="ORF">PF004_g7784</name>
</gene>
<sequence>MEALRLQDGAYVSARYDQLQELRRQREQLQPDQVADEAAPSGAFSRELSDEERQELEQWRIVERATALDAQGPTPQWSKKFSVLSSVLGSLYAGLEADPPVTSPSKKALSRPETGDGTSPVSVKELPLATQVALKMFFRTCQSLRDPMKLTANSRLSVRIASKLPVILTTMPPCVLSPGLVDDTLEDEGDVSSVFYQLFRLFEQLLGVGDEVGEESSTASGSGEGVCLSGSDRATVIVAYVALALKWGRLAYLLKGVKLLLESGGELDGARFEPLGPLFREIATTSIERPQIAFGEEEQPRGYLMSFGKGDHATRDVLFRKIDSLSTHSIAITAKGEAMAWANGRVYTWGSGTNGKLGHGDEESFDTPTLVRCMEGEDVVDRFDNGSRHSDETQNLSAVGSAVSQEAASALKMGFSIFYPTGIARSRLLWSIFDDCKITIPSMRTIILSDQLCKDSVMTEIFKCVPSYGLLKLGETFGEMHSENILGMDVFEIKTLMIMLLQRCSVEATNHLEDEAFTDFSMEPDCFLRLLHVLQTHYFSIWAPADYGFSSRICGYTDD</sequence>
<reference evidence="3 4" key="1">
    <citation type="submission" date="2018-09" db="EMBL/GenBank/DDBJ databases">
        <title>Genomic investigation of the strawberry pathogen Phytophthora fragariae indicates pathogenicity is determined by transcriptional variation in three key races.</title>
        <authorList>
            <person name="Adams T.M."/>
            <person name="Armitage A.D."/>
            <person name="Sobczyk M.K."/>
            <person name="Bates H.J."/>
            <person name="Dunwell J.M."/>
            <person name="Nellist C.F."/>
            <person name="Harrison R.J."/>
        </authorList>
    </citation>
    <scope>NUCLEOTIDE SEQUENCE [LARGE SCALE GENOMIC DNA]</scope>
    <source>
        <strain evidence="3 4">BC-23</strain>
    </source>
</reference>
<dbReference type="PROSITE" id="PS50012">
    <property type="entry name" value="RCC1_3"/>
    <property type="match status" value="1"/>
</dbReference>
<feature type="repeat" description="RCC1" evidence="1">
    <location>
        <begin position="344"/>
        <end position="396"/>
    </location>
</feature>
<feature type="region of interest" description="Disordered" evidence="2">
    <location>
        <begin position="26"/>
        <end position="50"/>
    </location>
</feature>